<comment type="caution">
    <text evidence="1">The sequence shown here is derived from an EMBL/GenBank/DDBJ whole genome shotgun (WGS) entry which is preliminary data.</text>
</comment>
<reference evidence="1" key="1">
    <citation type="submission" date="2019-11" db="EMBL/GenBank/DDBJ databases">
        <authorList>
            <person name="Liu Y."/>
            <person name="Hou J."/>
            <person name="Li T.-Q."/>
            <person name="Guan C.-H."/>
            <person name="Wu X."/>
            <person name="Wu H.-Z."/>
            <person name="Ling F."/>
            <person name="Zhang R."/>
            <person name="Shi X.-G."/>
            <person name="Ren J.-P."/>
            <person name="Chen E.-F."/>
            <person name="Sun J.-M."/>
        </authorList>
    </citation>
    <scope>NUCLEOTIDE SEQUENCE</scope>
    <source>
        <strain evidence="1">Adult_tree_wgs_1</strain>
        <tissue evidence="1">Leaves</tissue>
    </source>
</reference>
<dbReference type="Proteomes" id="UP000626092">
    <property type="component" value="Unassembled WGS sequence"/>
</dbReference>
<gene>
    <name evidence="1" type="ORF">RHSIM_Rhsim05G0089700</name>
</gene>
<dbReference type="AlphaFoldDB" id="A0A834H861"/>
<keyword evidence="2" id="KW-1185">Reference proteome</keyword>
<name>A0A834H861_RHOSS</name>
<sequence length="96" mass="11340">MVKKVFMFSEREFAKRAKNFRKGEYKEGLRYLFGDGLRAERVISTEEVMVGGFLKSLASLYLGRERVEGADVLMESVRKQREDAVVRMRKQRERMQ</sequence>
<dbReference type="EMBL" id="WJXA01000005">
    <property type="protein sequence ID" value="KAF7143273.1"/>
    <property type="molecule type" value="Genomic_DNA"/>
</dbReference>
<accession>A0A834H861</accession>
<dbReference type="OrthoDB" id="1555316at2759"/>
<evidence type="ECO:0000313" key="1">
    <source>
        <dbReference type="EMBL" id="KAF7143273.1"/>
    </source>
</evidence>
<protein>
    <submittedName>
        <fullName evidence="1">Uncharacterized protein</fullName>
    </submittedName>
</protein>
<organism evidence="1 2">
    <name type="scientific">Rhododendron simsii</name>
    <name type="common">Sims's rhododendron</name>
    <dbReference type="NCBI Taxonomy" id="118357"/>
    <lineage>
        <taxon>Eukaryota</taxon>
        <taxon>Viridiplantae</taxon>
        <taxon>Streptophyta</taxon>
        <taxon>Embryophyta</taxon>
        <taxon>Tracheophyta</taxon>
        <taxon>Spermatophyta</taxon>
        <taxon>Magnoliopsida</taxon>
        <taxon>eudicotyledons</taxon>
        <taxon>Gunneridae</taxon>
        <taxon>Pentapetalae</taxon>
        <taxon>asterids</taxon>
        <taxon>Ericales</taxon>
        <taxon>Ericaceae</taxon>
        <taxon>Ericoideae</taxon>
        <taxon>Rhodoreae</taxon>
        <taxon>Rhododendron</taxon>
    </lineage>
</organism>
<proteinExistence type="predicted"/>
<evidence type="ECO:0000313" key="2">
    <source>
        <dbReference type="Proteomes" id="UP000626092"/>
    </source>
</evidence>